<dbReference type="GeneID" id="108669765"/>
<dbReference type="PANTHER" id="PTHR47385:SF24">
    <property type="entry name" value="MUSCLE-SPECIFIC PROTEIN 20"/>
    <property type="match status" value="1"/>
</dbReference>
<dbReference type="GO" id="GO:0007015">
    <property type="term" value="P:actin filament organization"/>
    <property type="evidence" value="ECO:0007669"/>
    <property type="project" value="TreeGrafter"/>
</dbReference>
<evidence type="ECO:0000313" key="4">
    <source>
        <dbReference type="RefSeq" id="XP_018012661.1"/>
    </source>
</evidence>
<dbReference type="SUPFAM" id="SSF47576">
    <property type="entry name" value="Calponin-homology domain, CH-domain"/>
    <property type="match status" value="1"/>
</dbReference>
<evidence type="ECO:0000313" key="3">
    <source>
        <dbReference type="Proteomes" id="UP000694843"/>
    </source>
</evidence>
<proteinExistence type="predicted"/>
<sequence length="190" mass="21594">MSAAANTENLNCAGEPETLEPHMRDSIKESQILIWIYNMIDEAARVDFEFFLKDGCILCKLMNRIVPNCIPEEEITWEGARSKQKNINNFLKAAEKYGVPKAKLFFPEDLLHLRHLPRVTRCIYALAKIAQSDPSLGEDTPQLGDEPSFLKEGPTKVVIPGHRDTKEVLAQLTSSKEQEQKVKNKHSLYK</sequence>
<dbReference type="Gene3D" id="1.10.418.10">
    <property type="entry name" value="Calponin-like domain"/>
    <property type="match status" value="1"/>
</dbReference>
<protein>
    <submittedName>
        <fullName evidence="4">Myophilin isoform X2</fullName>
    </submittedName>
</protein>
<dbReference type="AlphaFoldDB" id="A0A8B7NGY7"/>
<dbReference type="GO" id="GO:0015629">
    <property type="term" value="C:actin cytoskeleton"/>
    <property type="evidence" value="ECO:0007669"/>
    <property type="project" value="TreeGrafter"/>
</dbReference>
<evidence type="ECO:0000256" key="1">
    <source>
        <dbReference type="SAM" id="MobiDB-lite"/>
    </source>
</evidence>
<dbReference type="SMART" id="SM00033">
    <property type="entry name" value="CH"/>
    <property type="match status" value="1"/>
</dbReference>
<keyword evidence="3" id="KW-1185">Reference proteome</keyword>
<dbReference type="PANTHER" id="PTHR47385">
    <property type="entry name" value="CALPONIN"/>
    <property type="match status" value="1"/>
</dbReference>
<dbReference type="PRINTS" id="PR00888">
    <property type="entry name" value="SM22CALPONIN"/>
</dbReference>
<dbReference type="Proteomes" id="UP000694843">
    <property type="component" value="Unplaced"/>
</dbReference>
<dbReference type="PROSITE" id="PS50021">
    <property type="entry name" value="CH"/>
    <property type="match status" value="1"/>
</dbReference>
<organism evidence="3 4">
    <name type="scientific">Hyalella azteca</name>
    <name type="common">Amphipod</name>
    <dbReference type="NCBI Taxonomy" id="294128"/>
    <lineage>
        <taxon>Eukaryota</taxon>
        <taxon>Metazoa</taxon>
        <taxon>Ecdysozoa</taxon>
        <taxon>Arthropoda</taxon>
        <taxon>Crustacea</taxon>
        <taxon>Multicrustacea</taxon>
        <taxon>Malacostraca</taxon>
        <taxon>Eumalacostraca</taxon>
        <taxon>Peracarida</taxon>
        <taxon>Amphipoda</taxon>
        <taxon>Senticaudata</taxon>
        <taxon>Talitrida</taxon>
        <taxon>Talitroidea</taxon>
        <taxon>Hyalellidae</taxon>
        <taxon>Hyalella</taxon>
    </lineage>
</organism>
<dbReference type="InterPro" id="IPR050606">
    <property type="entry name" value="Calponin-like"/>
</dbReference>
<dbReference type="InterPro" id="IPR001715">
    <property type="entry name" value="CH_dom"/>
</dbReference>
<dbReference type="GO" id="GO:0051015">
    <property type="term" value="F:actin filament binding"/>
    <property type="evidence" value="ECO:0007669"/>
    <property type="project" value="TreeGrafter"/>
</dbReference>
<dbReference type="RefSeq" id="XP_018012661.1">
    <property type="nucleotide sequence ID" value="XM_018157172.2"/>
</dbReference>
<dbReference type="OrthoDB" id="15627at2759"/>
<feature type="region of interest" description="Disordered" evidence="1">
    <location>
        <begin position="171"/>
        <end position="190"/>
    </location>
</feature>
<accession>A0A8B7NGY7</accession>
<feature type="region of interest" description="Disordered" evidence="1">
    <location>
        <begin position="134"/>
        <end position="156"/>
    </location>
</feature>
<evidence type="ECO:0000259" key="2">
    <source>
        <dbReference type="PROSITE" id="PS50021"/>
    </source>
</evidence>
<feature type="domain" description="Calponin-homology (CH)" evidence="2">
    <location>
        <begin position="26"/>
        <end position="131"/>
    </location>
</feature>
<dbReference type="InterPro" id="IPR036872">
    <property type="entry name" value="CH_dom_sf"/>
</dbReference>
<dbReference type="InterPro" id="IPR003096">
    <property type="entry name" value="SM22_calponin"/>
</dbReference>
<name>A0A8B7NGY7_HYAAZ</name>
<dbReference type="Pfam" id="PF00307">
    <property type="entry name" value="CH"/>
    <property type="match status" value="1"/>
</dbReference>
<reference evidence="4" key="1">
    <citation type="submission" date="2025-08" db="UniProtKB">
        <authorList>
            <consortium name="RefSeq"/>
        </authorList>
    </citation>
    <scope>IDENTIFICATION</scope>
    <source>
        <tissue evidence="4">Whole organism</tissue>
    </source>
</reference>
<gene>
    <name evidence="4" type="primary">LOC108669765</name>
</gene>